<dbReference type="SUPFAM" id="SSF52540">
    <property type="entry name" value="P-loop containing nucleoside triphosphate hydrolases"/>
    <property type="match status" value="1"/>
</dbReference>
<dbReference type="InterPro" id="IPR024983">
    <property type="entry name" value="CHAT_dom"/>
</dbReference>
<dbReference type="SMART" id="SM00382">
    <property type="entry name" value="AAA"/>
    <property type="match status" value="1"/>
</dbReference>
<reference evidence="2 3" key="1">
    <citation type="submission" date="2017-06" db="EMBL/GenBank/DDBJ databases">
        <authorList>
            <person name="Kim H.J."/>
            <person name="Triplett B.A."/>
        </authorList>
    </citation>
    <scope>NUCLEOTIDE SEQUENCE [LARGE SCALE GENOMIC DNA]</scope>
    <source>
        <strain evidence="2 3">DSM 43151</strain>
    </source>
</reference>
<dbReference type="PANTHER" id="PTHR23150:SF19">
    <property type="entry name" value="FORMYLGLYCINE-GENERATING ENZYME"/>
    <property type="match status" value="1"/>
</dbReference>
<keyword evidence="3" id="KW-1185">Reference proteome</keyword>
<gene>
    <name evidence="2" type="ORF">SAMN06264365_126100</name>
</gene>
<organism evidence="2 3">
    <name type="scientific">Actinoplanes regularis</name>
    <dbReference type="NCBI Taxonomy" id="52697"/>
    <lineage>
        <taxon>Bacteria</taxon>
        <taxon>Bacillati</taxon>
        <taxon>Actinomycetota</taxon>
        <taxon>Actinomycetes</taxon>
        <taxon>Micromonosporales</taxon>
        <taxon>Micromonosporaceae</taxon>
        <taxon>Actinoplanes</taxon>
    </lineage>
</organism>
<dbReference type="GO" id="GO:0120147">
    <property type="term" value="F:formylglycine-generating oxidase activity"/>
    <property type="evidence" value="ECO:0007669"/>
    <property type="project" value="TreeGrafter"/>
</dbReference>
<dbReference type="InterPro" id="IPR027417">
    <property type="entry name" value="P-loop_NTPase"/>
</dbReference>
<dbReference type="PANTHER" id="PTHR23150">
    <property type="entry name" value="SULFATASE MODIFYING FACTOR 1, 2"/>
    <property type="match status" value="1"/>
</dbReference>
<dbReference type="EMBL" id="FZNR01000026">
    <property type="protein sequence ID" value="SNS86480.1"/>
    <property type="molecule type" value="Genomic_DNA"/>
</dbReference>
<dbReference type="InterPro" id="IPR005532">
    <property type="entry name" value="SUMF_dom"/>
</dbReference>
<accession>A0A239HYP9</accession>
<evidence type="ECO:0000313" key="3">
    <source>
        <dbReference type="Proteomes" id="UP000198415"/>
    </source>
</evidence>
<sequence length="1191" mass="130662">MSELASESAGSVMSHPSFEWPDLLLEIDTVTRVSGRLHLRFHGVAGGRDRLDFGETEIADPAVRLGELGDALDGWAAGSSDERRSIETHLQGVGIELYEELIPPALREYYWARLHGRTGSSVLVLVEDEAAVLPWEIVKPVSGDVVAPYWCEELGISRWLGSHPIATALPGERAACVLADPELRDVGDVARERLGLAPADVVRDWAGLQALLAGDGLGIFHWTGHGRLNPRHAGLSELPIGDATFRPVDVLHPEQRGFLRSGPWVFLHACSTSRSSVGSIGLSGWPRDLIRNGAGAMLGAAWDVRAGTALTFVDRLYELLLTGVPVADAVRQARIAARLAGDPSWLAYQLYAHPNARLLAGRISGAFTAIPVRALVEESFRPPGDEATQWRRRYLETLAGERLRPYADVVPLGGSVEPAQDLEYSMVYVEPVAPRVAVACEVRDIAEAVGEQDGVVLLGGSGAGKTTTLRRIARDLAGRALRGDPGVPTPIVISLDEFGVGDDPLEYVRRRCRDDVVRSRLRQELRAGRICLLCDGLNEMGHRGYRRKVRAWRQFVRDWPGNRFVFACRAPAYRGELNLPEIQIAPLDDERILRTLSVSVGSSADEMWDALESGGLLDVARMPLFLELLIVSFRGSGSRLPANRSRLLEGIVKSIVTREEDRGSFEDARFALVMVSLGELAHAILLDSPNGALPTDRALVVFETAHRGAEPSVVDEGWRFAVETGILSEHDEQVRFRSVQLRDYFAACALDRRQRTGEDMSRYAAVPVPDDDHAGAAPESEWAEAVILASGLTAAADSLLDQVRAVNPRLAGECLARNSPAVTARTVEEIRTTLVERATDERIGLGERVATGLTLGRVGDPRFRRDGGFVLPELCAVPAGVVWLGSAEDDEWAFADERPQRPVQVAAFRIGRYPVTNAEYRAFVAAGGYDDPGFWTERGWVWRKTRDNGDGSLSRRLRNLAYFRGHPEDMERWFAEAGLETSDREMWRRLTTMDDAAARAHLRDLGLRQVRSRDAPAFSRYPMLNCDNQPVVGVSWFEAVAYCRWLGAVSGRTFGLPAEEQWERAAKGDDKRIYPWGERWEAGRCNALPANLQQTTSVGVFPGGRSPFGCEDMAGNVAEWTSSLYRPYPWVSGAPSADPEAEGVRVTRGGGWESTARVVRCALRGDMSEPHTHGASLGFRVVTGAENGHNG</sequence>
<dbReference type="InterPro" id="IPR003593">
    <property type="entry name" value="AAA+_ATPase"/>
</dbReference>
<dbReference type="InterPro" id="IPR051043">
    <property type="entry name" value="Sulfatase_Mod_Factor_Kinase"/>
</dbReference>
<dbReference type="InterPro" id="IPR042095">
    <property type="entry name" value="SUMF_sf"/>
</dbReference>
<evidence type="ECO:0000259" key="1">
    <source>
        <dbReference type="SMART" id="SM00382"/>
    </source>
</evidence>
<feature type="domain" description="AAA+ ATPase" evidence="1">
    <location>
        <begin position="451"/>
        <end position="597"/>
    </location>
</feature>
<dbReference type="Proteomes" id="UP000198415">
    <property type="component" value="Unassembled WGS sequence"/>
</dbReference>
<evidence type="ECO:0000313" key="2">
    <source>
        <dbReference type="EMBL" id="SNS86480.1"/>
    </source>
</evidence>
<dbReference type="InterPro" id="IPR016187">
    <property type="entry name" value="CTDL_fold"/>
</dbReference>
<protein>
    <submittedName>
        <fullName evidence="2">CHAT domain-containing protein</fullName>
    </submittedName>
</protein>
<dbReference type="Gene3D" id="3.90.1580.10">
    <property type="entry name" value="paralog of FGE (formylglycine-generating enzyme)"/>
    <property type="match status" value="1"/>
</dbReference>
<dbReference type="Pfam" id="PF03781">
    <property type="entry name" value="FGE-sulfatase"/>
    <property type="match status" value="1"/>
</dbReference>
<dbReference type="AlphaFoldDB" id="A0A239HYP9"/>
<dbReference type="Pfam" id="PF12770">
    <property type="entry name" value="CHAT"/>
    <property type="match status" value="1"/>
</dbReference>
<dbReference type="RefSeq" id="WP_179277466.1">
    <property type="nucleotide sequence ID" value="NZ_BOMU01000106.1"/>
</dbReference>
<dbReference type="Gene3D" id="3.40.50.300">
    <property type="entry name" value="P-loop containing nucleotide triphosphate hydrolases"/>
    <property type="match status" value="1"/>
</dbReference>
<dbReference type="SUPFAM" id="SSF56436">
    <property type="entry name" value="C-type lectin-like"/>
    <property type="match status" value="1"/>
</dbReference>
<proteinExistence type="predicted"/>
<name>A0A239HYP9_9ACTN</name>